<reference evidence="2 3" key="2">
    <citation type="submission" date="2020-05" db="EMBL/GenBank/DDBJ databases">
        <authorList>
            <person name="Khan S.A."/>
            <person name="Jeon C.O."/>
            <person name="Chun B.H."/>
        </authorList>
    </citation>
    <scope>NUCLEOTIDE SEQUENCE [LARGE SCALE GENOMIC DNA]</scope>
    <source>
        <strain evidence="2 3">H242</strain>
    </source>
</reference>
<evidence type="ECO:0000313" key="2">
    <source>
        <dbReference type="EMBL" id="QJW83749.1"/>
    </source>
</evidence>
<keyword evidence="3" id="KW-1185">Reference proteome</keyword>
<gene>
    <name evidence="2" type="ORF">HK414_06160</name>
</gene>
<proteinExistence type="predicted"/>
<evidence type="ECO:0000256" key="1">
    <source>
        <dbReference type="SAM" id="SignalP"/>
    </source>
</evidence>
<feature type="signal peptide" evidence="1">
    <location>
        <begin position="1"/>
        <end position="15"/>
    </location>
</feature>
<protein>
    <submittedName>
        <fullName evidence="2">Uncharacterized protein</fullName>
    </submittedName>
</protein>
<reference evidence="2 3" key="1">
    <citation type="submission" date="2020-05" db="EMBL/GenBank/DDBJ databases">
        <title>Ramlibacter rhizophilus sp. nov., isolated from rhizosphere soil of national flower Mugunghwa from South Korea.</title>
        <authorList>
            <person name="Zheng-Fei Y."/>
            <person name="Huan T."/>
        </authorList>
    </citation>
    <scope>NUCLEOTIDE SEQUENCE [LARGE SCALE GENOMIC DNA]</scope>
    <source>
        <strain evidence="2 3">H242</strain>
    </source>
</reference>
<sequence length="134" mass="14156">MGLLLAAGFAAGAQAACELPHASAPNVRTAVQKAGAWPISDEKCNFLRANNLFLQVSGMATVLSGVSVGWAEVSIVDQNNIRSDKSHASTKVDKTAGSIDAANKLMVDAIRESINGLDFQLAAREVAEYRRKAK</sequence>
<dbReference type="EMBL" id="CP053418">
    <property type="protein sequence ID" value="QJW83749.1"/>
    <property type="molecule type" value="Genomic_DNA"/>
</dbReference>
<feature type="chain" id="PRO_5047152114" evidence="1">
    <location>
        <begin position="16"/>
        <end position="134"/>
    </location>
</feature>
<accession>A0ABX6P2K3</accession>
<keyword evidence="1" id="KW-0732">Signal</keyword>
<organism evidence="2 3">
    <name type="scientific">Ramlibacter terrae</name>
    <dbReference type="NCBI Taxonomy" id="2732511"/>
    <lineage>
        <taxon>Bacteria</taxon>
        <taxon>Pseudomonadati</taxon>
        <taxon>Pseudomonadota</taxon>
        <taxon>Betaproteobacteria</taxon>
        <taxon>Burkholderiales</taxon>
        <taxon>Comamonadaceae</taxon>
        <taxon>Ramlibacter</taxon>
    </lineage>
</organism>
<dbReference type="Proteomes" id="UP000500826">
    <property type="component" value="Chromosome"/>
</dbReference>
<name>A0ABX6P2K3_9BURK</name>
<evidence type="ECO:0000313" key="3">
    <source>
        <dbReference type="Proteomes" id="UP000500826"/>
    </source>
</evidence>